<protein>
    <submittedName>
        <fullName evidence="2">Uncharacterized protein</fullName>
    </submittedName>
</protein>
<feature type="compositionally biased region" description="Polar residues" evidence="1">
    <location>
        <begin position="252"/>
        <end position="262"/>
    </location>
</feature>
<proteinExistence type="predicted"/>
<dbReference type="EMBL" id="BQNB010010071">
    <property type="protein sequence ID" value="GJS72318.1"/>
    <property type="molecule type" value="Genomic_DNA"/>
</dbReference>
<gene>
    <name evidence="2" type="ORF">Tco_0705159</name>
</gene>
<feature type="region of interest" description="Disordered" evidence="1">
    <location>
        <begin position="242"/>
        <end position="268"/>
    </location>
</feature>
<comment type="caution">
    <text evidence="2">The sequence shown here is derived from an EMBL/GenBank/DDBJ whole genome shotgun (WGS) entry which is preliminary data.</text>
</comment>
<reference evidence="2" key="1">
    <citation type="journal article" date="2022" name="Int. J. Mol. Sci.">
        <title>Draft Genome of Tanacetum Coccineum: Genomic Comparison of Closely Related Tanacetum-Family Plants.</title>
        <authorList>
            <person name="Yamashiro T."/>
            <person name="Shiraishi A."/>
            <person name="Nakayama K."/>
            <person name="Satake H."/>
        </authorList>
    </citation>
    <scope>NUCLEOTIDE SEQUENCE</scope>
</reference>
<reference evidence="2" key="2">
    <citation type="submission" date="2022-01" db="EMBL/GenBank/DDBJ databases">
        <authorList>
            <person name="Yamashiro T."/>
            <person name="Shiraishi A."/>
            <person name="Satake H."/>
            <person name="Nakayama K."/>
        </authorList>
    </citation>
    <scope>NUCLEOTIDE SEQUENCE</scope>
</reference>
<evidence type="ECO:0000256" key="1">
    <source>
        <dbReference type="SAM" id="MobiDB-lite"/>
    </source>
</evidence>
<evidence type="ECO:0000313" key="2">
    <source>
        <dbReference type="EMBL" id="GJS72318.1"/>
    </source>
</evidence>
<dbReference type="Proteomes" id="UP001151760">
    <property type="component" value="Unassembled WGS sequence"/>
</dbReference>
<accession>A0ABQ4Y5S9</accession>
<keyword evidence="3" id="KW-1185">Reference proteome</keyword>
<name>A0ABQ4Y5S9_9ASTR</name>
<organism evidence="2 3">
    <name type="scientific">Tanacetum coccineum</name>
    <dbReference type="NCBI Taxonomy" id="301880"/>
    <lineage>
        <taxon>Eukaryota</taxon>
        <taxon>Viridiplantae</taxon>
        <taxon>Streptophyta</taxon>
        <taxon>Embryophyta</taxon>
        <taxon>Tracheophyta</taxon>
        <taxon>Spermatophyta</taxon>
        <taxon>Magnoliopsida</taxon>
        <taxon>eudicotyledons</taxon>
        <taxon>Gunneridae</taxon>
        <taxon>Pentapetalae</taxon>
        <taxon>asterids</taxon>
        <taxon>campanulids</taxon>
        <taxon>Asterales</taxon>
        <taxon>Asteraceae</taxon>
        <taxon>Asteroideae</taxon>
        <taxon>Anthemideae</taxon>
        <taxon>Anthemidinae</taxon>
        <taxon>Tanacetum</taxon>
    </lineage>
</organism>
<evidence type="ECO:0000313" key="3">
    <source>
        <dbReference type="Proteomes" id="UP001151760"/>
    </source>
</evidence>
<sequence>MPELLRDRLFARMAMEHRDEAGIVMFASQAWRRLFDTRGPLVWELILEFLSTHIFGEVLLDLDAPGTIQFQLGGARRRLSWRQFILALGLYTGEEMESPGFARAGCWIGQHALLVSPIFEEHSGLLTADILGGLAVIAPELLMIDMAELVRLQICVQLDDTWTWVAMGPERQLDAANGAPAVAEDAPAVDEGDQAISVPVQAPQQPPPPLTAARTIPYRLGRLEEDVLDYIDMTFRGSSPLAFQRRVRQRTGEASTSATPQDPQQPDP</sequence>